<accession>A0A836CJQ1</accession>
<feature type="transmembrane region" description="Helical" evidence="1">
    <location>
        <begin position="49"/>
        <end position="69"/>
    </location>
</feature>
<keyword evidence="1" id="KW-0472">Membrane</keyword>
<protein>
    <submittedName>
        <fullName evidence="2">Uncharacterized protein</fullName>
    </submittedName>
</protein>
<evidence type="ECO:0000256" key="1">
    <source>
        <dbReference type="SAM" id="Phobius"/>
    </source>
</evidence>
<organism evidence="2 3">
    <name type="scientific">Tribonema minus</name>
    <dbReference type="NCBI Taxonomy" id="303371"/>
    <lineage>
        <taxon>Eukaryota</taxon>
        <taxon>Sar</taxon>
        <taxon>Stramenopiles</taxon>
        <taxon>Ochrophyta</taxon>
        <taxon>PX clade</taxon>
        <taxon>Xanthophyceae</taxon>
        <taxon>Tribonematales</taxon>
        <taxon>Tribonemataceae</taxon>
        <taxon>Tribonema</taxon>
    </lineage>
</organism>
<evidence type="ECO:0000313" key="2">
    <source>
        <dbReference type="EMBL" id="KAG5189130.1"/>
    </source>
</evidence>
<feature type="transmembrane region" description="Helical" evidence="1">
    <location>
        <begin position="292"/>
        <end position="312"/>
    </location>
</feature>
<feature type="transmembrane region" description="Helical" evidence="1">
    <location>
        <begin position="360"/>
        <end position="381"/>
    </location>
</feature>
<keyword evidence="3" id="KW-1185">Reference proteome</keyword>
<sequence>MLVLVFTGCLKRVSQVCTIALVFTGCLKTRKADPKKTWHPLHDFLHTMLNTFATGVLGPLFVGEIPLILTNDLNFTLLAIIPLILTNDLDFTLLGVVWMIFYRRVNRNCGTCDQLQAARAHGVDSRRGFPVCPGTEFDKTMVKFASRLGVYQVLVFFSTLSRANNVCVFTDKAYKRLLNHPGAGVYYPIPLLGPIIVGTIRGAGGNVFPPDKGLGALASAFPFNAQIALICSAVWHLAVNDTHIAGGRVRAALARAAGGGGAVTPTALRCAIVALFLVMNVIQYLARGGGGAVTRTALRCAIVALFLVMNVIQSFPRFSTFNPFTPIWEVVYLVSGIPRAPIKPGKGKAKSKTSKLVKSLLSAARGLGVMGLAAFAVWSYVPRSTLRSGEFLKQGEFLGWCTLLPELRGCQPTIAVVEATGRLAVYRGKSPGAKSNTLLWSSAAADEPPAAATSKDGWVAALAADGTLTLKDGAAAEEARWRSAPADAAPLSAWGADAARAAVGPDGVSVLISVKAWSSAPSQ</sequence>
<gene>
    <name evidence="2" type="ORF">JKP88DRAFT_347744</name>
</gene>
<keyword evidence="1" id="KW-0812">Transmembrane</keyword>
<dbReference type="OrthoDB" id="195817at2759"/>
<comment type="caution">
    <text evidence="2">The sequence shown here is derived from an EMBL/GenBank/DDBJ whole genome shotgun (WGS) entry which is preliminary data.</text>
</comment>
<keyword evidence="1" id="KW-1133">Transmembrane helix</keyword>
<feature type="transmembrane region" description="Helical" evidence="1">
    <location>
        <begin position="267"/>
        <end position="286"/>
    </location>
</feature>
<dbReference type="Proteomes" id="UP000664859">
    <property type="component" value="Unassembled WGS sequence"/>
</dbReference>
<dbReference type="EMBL" id="JAFCMP010000057">
    <property type="protein sequence ID" value="KAG5189130.1"/>
    <property type="molecule type" value="Genomic_DNA"/>
</dbReference>
<proteinExistence type="predicted"/>
<feature type="transmembrane region" description="Helical" evidence="1">
    <location>
        <begin position="75"/>
        <end position="101"/>
    </location>
</feature>
<evidence type="ECO:0000313" key="3">
    <source>
        <dbReference type="Proteomes" id="UP000664859"/>
    </source>
</evidence>
<name>A0A836CJQ1_9STRA</name>
<dbReference type="AlphaFoldDB" id="A0A836CJQ1"/>
<feature type="transmembrane region" description="Helical" evidence="1">
    <location>
        <begin position="12"/>
        <end position="29"/>
    </location>
</feature>
<reference evidence="2" key="1">
    <citation type="submission" date="2021-02" db="EMBL/GenBank/DDBJ databases">
        <title>First Annotated Genome of the Yellow-green Alga Tribonema minus.</title>
        <authorList>
            <person name="Mahan K.M."/>
        </authorList>
    </citation>
    <scope>NUCLEOTIDE SEQUENCE</scope>
    <source>
        <strain evidence="2">UTEX B ZZ1240</strain>
    </source>
</reference>